<organism evidence="1 2">
    <name type="scientific">Neisseria weixii</name>
    <dbReference type="NCBI Taxonomy" id="1853276"/>
    <lineage>
        <taxon>Bacteria</taxon>
        <taxon>Pseudomonadati</taxon>
        <taxon>Pseudomonadota</taxon>
        <taxon>Betaproteobacteria</taxon>
        <taxon>Neisseriales</taxon>
        <taxon>Neisseriaceae</taxon>
        <taxon>Neisseria</taxon>
    </lineage>
</organism>
<dbReference type="RefSeq" id="WP_123805034.1">
    <property type="nucleotide sequence ID" value="NZ_RPFL01000070.1"/>
</dbReference>
<dbReference type="OrthoDB" id="9153215at2"/>
<keyword evidence="2" id="KW-1185">Reference proteome</keyword>
<protein>
    <submittedName>
        <fullName evidence="1">Uncharacterized protein</fullName>
    </submittedName>
</protein>
<accession>A0A3N4N7I3</accession>
<proteinExistence type="predicted"/>
<evidence type="ECO:0000313" key="1">
    <source>
        <dbReference type="EMBL" id="RPD83193.1"/>
    </source>
</evidence>
<dbReference type="AlphaFoldDB" id="A0A3N4N7I3"/>
<evidence type="ECO:0000313" key="2">
    <source>
        <dbReference type="Proteomes" id="UP000272412"/>
    </source>
</evidence>
<sequence length="157" mass="18561">MNLRFAKMAQWYCEVLLLDDMSAIYILGGYMKILEEDWQCAVEFIYRILKCELADVWPHDILIKSNEYSYDGIEGYCKELANHNPINDTPLVWISPDITLTEKGKEFFSKYLIPGEQNTSQVDVNFYFIEKLKKIFDDYELSWDEQSVKFPINNQQS</sequence>
<gene>
    <name evidence="1" type="ORF">EGK74_13200</name>
</gene>
<dbReference type="EMBL" id="RPFL01000070">
    <property type="protein sequence ID" value="RPD83193.1"/>
    <property type="molecule type" value="Genomic_DNA"/>
</dbReference>
<name>A0A3N4N7I3_9NEIS</name>
<comment type="caution">
    <text evidence="1">The sequence shown here is derived from an EMBL/GenBank/DDBJ whole genome shotgun (WGS) entry which is preliminary data.</text>
</comment>
<dbReference type="Proteomes" id="UP000272412">
    <property type="component" value="Unassembled WGS sequence"/>
</dbReference>
<reference evidence="1 2" key="1">
    <citation type="submission" date="2018-11" db="EMBL/GenBank/DDBJ databases">
        <title>Neisseria weixii sp. nov. isolated from the rectal contents of plateau pika (Ochotona cruzoniae).</title>
        <authorList>
            <person name="Zhang G."/>
        </authorList>
    </citation>
    <scope>NUCLEOTIDE SEQUENCE [LARGE SCALE GENOMIC DNA]</scope>
    <source>
        <strain evidence="1 2">10009</strain>
    </source>
</reference>